<dbReference type="InterPro" id="IPR027485">
    <property type="entry name" value="AMMECR1_N"/>
</dbReference>
<evidence type="ECO:0000313" key="2">
    <source>
        <dbReference type="EMBL" id="BAT71479.1"/>
    </source>
</evidence>
<name>A0A0S3QT48_THET7</name>
<dbReference type="Gene3D" id="3.30.700.20">
    <property type="entry name" value="Hypothetical protein ph0010, domain 1"/>
    <property type="match status" value="1"/>
</dbReference>
<dbReference type="Proteomes" id="UP000063234">
    <property type="component" value="Chromosome"/>
</dbReference>
<proteinExistence type="predicted"/>
<dbReference type="PATRIC" id="fig|1298851.3.peg.699"/>
<dbReference type="Pfam" id="PF01871">
    <property type="entry name" value="AMMECR1"/>
    <property type="match status" value="1"/>
</dbReference>
<dbReference type="KEGG" id="ttk:TST_0673"/>
<dbReference type="InterPro" id="IPR023473">
    <property type="entry name" value="AMMECR1"/>
</dbReference>
<dbReference type="PANTHER" id="PTHR13016">
    <property type="entry name" value="AMMECR1 HOMOLOG"/>
    <property type="match status" value="1"/>
</dbReference>
<dbReference type="NCBIfam" id="TIGR00296">
    <property type="entry name" value="TIGR00296 family protein"/>
    <property type="match status" value="1"/>
</dbReference>
<dbReference type="AlphaFoldDB" id="A0A0S3QT48"/>
<dbReference type="NCBIfam" id="TIGR04335">
    <property type="entry name" value="AmmeMemoSam_A"/>
    <property type="match status" value="1"/>
</dbReference>
<organism evidence="2 3">
    <name type="scientific">Thermosulfidibacter takaii (strain DSM 17441 / JCM 13301 / NBRC 103674 / ABI70S6)</name>
    <dbReference type="NCBI Taxonomy" id="1298851"/>
    <lineage>
        <taxon>Bacteria</taxon>
        <taxon>Pseudomonadati</taxon>
        <taxon>Thermosulfidibacterota</taxon>
        <taxon>Thermosulfidibacteria</taxon>
        <taxon>Thermosulfidibacterales</taxon>
        <taxon>Thermosulfidibacteraceae</taxon>
    </lineage>
</organism>
<dbReference type="PANTHER" id="PTHR13016:SF0">
    <property type="entry name" value="AMME SYNDROME CANDIDATE GENE 1 PROTEIN"/>
    <property type="match status" value="1"/>
</dbReference>
<accession>A0A0S3QT48</accession>
<dbReference type="STRING" id="1298851.TST_0673"/>
<protein>
    <recommendedName>
        <fullName evidence="1">AMMECR1 domain-containing protein</fullName>
    </recommendedName>
</protein>
<dbReference type="InterPro" id="IPR036071">
    <property type="entry name" value="AMMECR1_dom_sf"/>
</dbReference>
<dbReference type="InterPro" id="IPR002733">
    <property type="entry name" value="AMMECR1_domain"/>
</dbReference>
<sequence length="170" mass="18884">MHPLVKLARKAIEEYVRHGRVIPPPPEDEMTPEMKQQAGTFVSIKKRGQLRGCIGTFLPLCNNVAEEVIRNAIAAATEDPRFPPITEDELDELEISVDVLSPPEPVTDLSQLDPKKYGVIVESGWKRGLLLPDLEGVDTVEQQLAIAMAKAGISPGEPIKVYRFTVNRYK</sequence>
<evidence type="ECO:0000259" key="1">
    <source>
        <dbReference type="PROSITE" id="PS51112"/>
    </source>
</evidence>
<feature type="domain" description="AMMECR1" evidence="1">
    <location>
        <begin position="1"/>
        <end position="170"/>
    </location>
</feature>
<reference evidence="3" key="1">
    <citation type="journal article" date="2018" name="Science">
        <title>A primordial and reversible TCA cycle in a facultatively chemolithoautotrophic thermophile.</title>
        <authorList>
            <person name="Nunoura T."/>
            <person name="Chikaraishi Y."/>
            <person name="Izaki R."/>
            <person name="Suwa T."/>
            <person name="Sato T."/>
            <person name="Harada T."/>
            <person name="Mori K."/>
            <person name="Kato Y."/>
            <person name="Miyazaki M."/>
            <person name="Shimamura S."/>
            <person name="Yanagawa K."/>
            <person name="Shuto A."/>
            <person name="Ohkouchi N."/>
            <person name="Fujita N."/>
            <person name="Takaki Y."/>
            <person name="Atomi H."/>
            <person name="Takai K."/>
        </authorList>
    </citation>
    <scope>NUCLEOTIDE SEQUENCE [LARGE SCALE GENOMIC DNA]</scope>
    <source>
        <strain evidence="3">DSM 17441 / JCM 13301 / NBRC 103674 / ABI70S6</strain>
    </source>
</reference>
<gene>
    <name evidence="2" type="ORF">TST_0673</name>
</gene>
<dbReference type="SUPFAM" id="SSF143447">
    <property type="entry name" value="AMMECR1-like"/>
    <property type="match status" value="1"/>
</dbReference>
<dbReference type="InterPro" id="IPR027623">
    <property type="entry name" value="AmmeMemoSam_A"/>
</dbReference>
<dbReference type="OrthoDB" id="159752at2"/>
<dbReference type="Gene3D" id="3.30.1490.150">
    <property type="entry name" value="Hypothetical protein ph0010, domain 2"/>
    <property type="match status" value="1"/>
</dbReference>
<keyword evidence="3" id="KW-1185">Reference proteome</keyword>
<evidence type="ECO:0000313" key="3">
    <source>
        <dbReference type="Proteomes" id="UP000063234"/>
    </source>
</evidence>
<dbReference type="EMBL" id="AP013035">
    <property type="protein sequence ID" value="BAT71479.1"/>
    <property type="molecule type" value="Genomic_DNA"/>
</dbReference>
<dbReference type="RefSeq" id="WP_068549473.1">
    <property type="nucleotide sequence ID" value="NZ_AP013035.1"/>
</dbReference>
<dbReference type="PROSITE" id="PS51112">
    <property type="entry name" value="AMMECR1"/>
    <property type="match status" value="1"/>
</dbReference>